<dbReference type="KEGG" id="rav:AAT18_16000"/>
<dbReference type="Proteomes" id="UP000325466">
    <property type="component" value="Unassembled WGS sequence"/>
</dbReference>
<accession>A0A0F6S8M3</accession>
<accession>A0A059MP89</accession>
<evidence type="ECO:0000259" key="1">
    <source>
        <dbReference type="Pfam" id="PF22551"/>
    </source>
</evidence>
<keyword evidence="4" id="KW-1185">Reference proteome</keyword>
<gene>
    <name evidence="3" type="ORF">OCS65_12760</name>
    <name evidence="2" type="ORF">RAJCM14343_5862</name>
</gene>
<accession>N1MBA6</accession>
<reference evidence="3" key="3">
    <citation type="submission" date="2022-09" db="EMBL/GenBank/DDBJ databases">
        <title>The genome sequence of Rhodococcus aetherivorans N1.</title>
        <authorList>
            <person name="Jiang W."/>
        </authorList>
    </citation>
    <scope>NUCLEOTIDE SEQUENCE</scope>
    <source>
        <strain evidence="3">N1</strain>
    </source>
</reference>
<dbReference type="Pfam" id="PF22551">
    <property type="entry name" value="TY-Chap1"/>
    <property type="match status" value="1"/>
</dbReference>
<protein>
    <recommendedName>
        <fullName evidence="1">TY-Chap central domain-containing protein</fullName>
    </recommendedName>
</protein>
<reference evidence="2 4" key="1">
    <citation type="journal article" date="2018" name="Biodegradation">
        <title>1,4-Dioxane degradation characteristics of Rhodococcus aetherivorans JCM 14343.</title>
        <authorList>
            <person name="Inoue D."/>
            <person name="Tsunoda T."/>
            <person name="Yamamoto N."/>
            <person name="Ike M."/>
            <person name="Sei K."/>
        </authorList>
    </citation>
    <scope>NUCLEOTIDE SEQUENCE [LARGE SCALE GENOMIC DNA]</scope>
    <source>
        <strain evidence="2 4">JCM 14343</strain>
    </source>
</reference>
<dbReference type="AlphaFoldDB" id="A0A059MP89"/>
<evidence type="ECO:0000313" key="2">
    <source>
        <dbReference type="EMBL" id="GES40571.1"/>
    </source>
</evidence>
<organism evidence="3 5">
    <name type="scientific">Rhodococcus aetherivorans</name>
    <dbReference type="NCBI Taxonomy" id="191292"/>
    <lineage>
        <taxon>Bacteria</taxon>
        <taxon>Bacillati</taxon>
        <taxon>Actinomycetota</taxon>
        <taxon>Actinomycetes</taxon>
        <taxon>Mycobacteriales</taxon>
        <taxon>Nocardiaceae</taxon>
        <taxon>Rhodococcus</taxon>
    </lineage>
</organism>
<feature type="domain" description="TY-Chap central" evidence="1">
    <location>
        <begin position="16"/>
        <end position="142"/>
    </location>
</feature>
<dbReference type="Proteomes" id="UP001163947">
    <property type="component" value="Chromosome"/>
</dbReference>
<sequence length="171" mass="18218">MSELDWDSPIATGNDDALRAAVLRVFSAVLAEEIEPDTDGDVPIWVDDVLTYAVVDSRAGVVELTTYLVERIAGRTRAAEVLVDLQAQWPDARLELHQDRVTAVQRVPARPLVPVHLARAVAVVAALVPHVPELAARLGGRACVFDEPGDETAGEVVDLLGGCGCDGCGCR</sequence>
<dbReference type="EMBL" id="BLAH01000202">
    <property type="protein sequence ID" value="GES40571.1"/>
    <property type="molecule type" value="Genomic_DNA"/>
</dbReference>
<evidence type="ECO:0000313" key="4">
    <source>
        <dbReference type="Proteomes" id="UP000325466"/>
    </source>
</evidence>
<proteinExistence type="predicted"/>
<evidence type="ECO:0000313" key="5">
    <source>
        <dbReference type="Proteomes" id="UP001163947"/>
    </source>
</evidence>
<reference evidence="2" key="2">
    <citation type="submission" date="2019-10" db="EMBL/GenBank/DDBJ databases">
        <title>Draft genome sequence of Rhodococcus aetherivorans JCM 14343.</title>
        <authorList>
            <person name="Inoue D."/>
            <person name="Nakazawa M."/>
            <person name="Yamamoto N."/>
            <person name="Sei K."/>
            <person name="Ike M."/>
        </authorList>
    </citation>
    <scope>NUCLEOTIDE SEQUENCE</scope>
    <source>
        <strain evidence="2">JCM 14343</strain>
    </source>
</reference>
<dbReference type="EMBL" id="CP106982">
    <property type="protein sequence ID" value="UYF96560.1"/>
    <property type="molecule type" value="Genomic_DNA"/>
</dbReference>
<dbReference type="GeneID" id="83621303"/>
<dbReference type="InterPro" id="IPR054343">
    <property type="entry name" value="TY-Chap_M"/>
</dbReference>
<name>A0A059MP89_9NOCA</name>
<evidence type="ECO:0000313" key="3">
    <source>
        <dbReference type="EMBL" id="UYF96560.1"/>
    </source>
</evidence>
<dbReference type="RefSeq" id="WP_006943910.1">
    <property type="nucleotide sequence ID" value="NZ_BAAAYP010000018.1"/>
</dbReference>